<keyword evidence="3" id="KW-1185">Reference proteome</keyword>
<keyword evidence="1" id="KW-0732">Signal</keyword>
<dbReference type="VEuPathDB" id="AmoebaDB:ACA1_058400"/>
<feature type="signal peptide" evidence="1">
    <location>
        <begin position="1"/>
        <end position="24"/>
    </location>
</feature>
<proteinExistence type="predicted"/>
<evidence type="ECO:0000313" key="2">
    <source>
        <dbReference type="EMBL" id="ELR17184.1"/>
    </source>
</evidence>
<dbReference type="EMBL" id="KB007974">
    <property type="protein sequence ID" value="ELR17184.1"/>
    <property type="molecule type" value="Genomic_DNA"/>
</dbReference>
<reference evidence="2 3" key="1">
    <citation type="journal article" date="2013" name="Genome Biol.">
        <title>Genome of Acanthamoeba castellanii highlights extensive lateral gene transfer and early evolution of tyrosine kinase signaling.</title>
        <authorList>
            <person name="Clarke M."/>
            <person name="Lohan A.J."/>
            <person name="Liu B."/>
            <person name="Lagkouvardos I."/>
            <person name="Roy S."/>
            <person name="Zafar N."/>
            <person name="Bertelli C."/>
            <person name="Schilde C."/>
            <person name="Kianianmomeni A."/>
            <person name="Burglin T.R."/>
            <person name="Frech C."/>
            <person name="Turcotte B."/>
            <person name="Kopec K.O."/>
            <person name="Synnott J.M."/>
            <person name="Choo C."/>
            <person name="Paponov I."/>
            <person name="Finkler A."/>
            <person name="Soon Heng Tan C."/>
            <person name="Hutchins A.P."/>
            <person name="Weinmeier T."/>
            <person name="Rattei T."/>
            <person name="Chu J.S."/>
            <person name="Gimenez G."/>
            <person name="Irimia M."/>
            <person name="Rigden D.J."/>
            <person name="Fitzpatrick D.A."/>
            <person name="Lorenzo-Morales J."/>
            <person name="Bateman A."/>
            <person name="Chiu C.H."/>
            <person name="Tang P."/>
            <person name="Hegemann P."/>
            <person name="Fromm H."/>
            <person name="Raoult D."/>
            <person name="Greub G."/>
            <person name="Miranda-Saavedra D."/>
            <person name="Chen N."/>
            <person name="Nash P."/>
            <person name="Ginger M.L."/>
            <person name="Horn M."/>
            <person name="Schaap P."/>
            <person name="Caler L."/>
            <person name="Loftus B."/>
        </authorList>
    </citation>
    <scope>NUCLEOTIDE SEQUENCE [LARGE SCALE GENOMIC DNA]</scope>
    <source>
        <strain evidence="2 3">Neff</strain>
    </source>
</reference>
<protein>
    <submittedName>
        <fullName evidence="2">Uncharacterized protein</fullName>
    </submittedName>
</protein>
<organism evidence="2 3">
    <name type="scientific">Acanthamoeba castellanii (strain ATCC 30010 / Neff)</name>
    <dbReference type="NCBI Taxonomy" id="1257118"/>
    <lineage>
        <taxon>Eukaryota</taxon>
        <taxon>Amoebozoa</taxon>
        <taxon>Discosea</taxon>
        <taxon>Longamoebia</taxon>
        <taxon>Centramoebida</taxon>
        <taxon>Acanthamoebidae</taxon>
        <taxon>Acanthamoeba</taxon>
    </lineage>
</organism>
<name>L8GVF0_ACACF</name>
<feature type="chain" id="PRO_5003990138" evidence="1">
    <location>
        <begin position="25"/>
        <end position="190"/>
    </location>
</feature>
<evidence type="ECO:0000313" key="3">
    <source>
        <dbReference type="Proteomes" id="UP000011083"/>
    </source>
</evidence>
<dbReference type="GeneID" id="14918528"/>
<dbReference type="KEGG" id="acan:ACA1_058400"/>
<dbReference type="AlphaFoldDB" id="L8GVF0"/>
<sequence>MNMLHTSTFFMILLLSCHFLAGQAQNDTTNTEDEEFAQLCARIKKRSDDLDALLYLQGGLGGPLDPYRVDWAAVQSFLAPGFQWNDNSLWPSRGNYTDYHEYWTRRIMNELLWPLRDVAVEAWNSCDPVNRREVAQWEETFTSASNHSQTINMRSIYLIEFDADLNAIRQALWTSGNLQDFLQHQTQTTA</sequence>
<evidence type="ECO:0000256" key="1">
    <source>
        <dbReference type="SAM" id="SignalP"/>
    </source>
</evidence>
<gene>
    <name evidence="2" type="ORF">ACA1_058400</name>
</gene>
<dbReference type="Proteomes" id="UP000011083">
    <property type="component" value="Unassembled WGS sequence"/>
</dbReference>
<dbReference type="RefSeq" id="XP_004339197.1">
    <property type="nucleotide sequence ID" value="XM_004339149.1"/>
</dbReference>
<accession>L8GVF0</accession>